<dbReference type="GO" id="GO:0046872">
    <property type="term" value="F:metal ion binding"/>
    <property type="evidence" value="ECO:0007669"/>
    <property type="project" value="UniProtKB-KW"/>
</dbReference>
<feature type="domain" description="Peptidase M20 dimerisation" evidence="8">
    <location>
        <begin position="200"/>
        <end position="308"/>
    </location>
</feature>
<dbReference type="Pfam" id="PF07687">
    <property type="entry name" value="M20_dimer"/>
    <property type="match status" value="1"/>
</dbReference>
<gene>
    <name evidence="9" type="ORF">LKD81_16210</name>
</gene>
<dbReference type="InterPro" id="IPR002933">
    <property type="entry name" value="Peptidase_M20"/>
</dbReference>
<protein>
    <submittedName>
        <fullName evidence="9">M20 family metallo-hydrolase</fullName>
    </submittedName>
</protein>
<evidence type="ECO:0000259" key="8">
    <source>
        <dbReference type="Pfam" id="PF07687"/>
    </source>
</evidence>
<evidence type="ECO:0000256" key="7">
    <source>
        <dbReference type="ARBA" id="ARBA00023285"/>
    </source>
</evidence>
<dbReference type="Proteomes" id="UP001198182">
    <property type="component" value="Unassembled WGS sequence"/>
</dbReference>
<evidence type="ECO:0000256" key="2">
    <source>
        <dbReference type="ARBA" id="ARBA00001947"/>
    </source>
</evidence>
<keyword evidence="10" id="KW-1185">Reference proteome</keyword>
<dbReference type="AlphaFoldDB" id="A0AAE3EDR5"/>
<dbReference type="GO" id="GO:0016787">
    <property type="term" value="F:hydrolase activity"/>
    <property type="evidence" value="ECO:0007669"/>
    <property type="project" value="UniProtKB-KW"/>
</dbReference>
<dbReference type="SUPFAM" id="SSF53187">
    <property type="entry name" value="Zn-dependent exopeptidases"/>
    <property type="match status" value="1"/>
</dbReference>
<accession>A0AAE3EDR5</accession>
<dbReference type="NCBIfam" id="TIGR01910">
    <property type="entry name" value="DapE-ArgE"/>
    <property type="match status" value="1"/>
</dbReference>
<dbReference type="InterPro" id="IPR010182">
    <property type="entry name" value="ArgE/DapE"/>
</dbReference>
<keyword evidence="7" id="KW-0170">Cobalt</keyword>
<name>A0AAE3EDR5_9FIRM</name>
<reference evidence="9" key="1">
    <citation type="submission" date="2021-10" db="EMBL/GenBank/DDBJ databases">
        <title>Anaerobic single-cell dispensing facilitates the cultivation of human gut bacteria.</title>
        <authorList>
            <person name="Afrizal A."/>
        </authorList>
    </citation>
    <scope>NUCLEOTIDE SEQUENCE</scope>
    <source>
        <strain evidence="9">CLA-AA-H215</strain>
    </source>
</reference>
<dbReference type="Pfam" id="PF01546">
    <property type="entry name" value="Peptidase_M20"/>
    <property type="match status" value="1"/>
</dbReference>
<evidence type="ECO:0000256" key="3">
    <source>
        <dbReference type="ARBA" id="ARBA00006247"/>
    </source>
</evidence>
<dbReference type="InterPro" id="IPR011650">
    <property type="entry name" value="Peptidase_M20_dimer"/>
</dbReference>
<dbReference type="EMBL" id="JAJEQR010000072">
    <property type="protein sequence ID" value="MCC2232515.1"/>
    <property type="molecule type" value="Genomic_DNA"/>
</dbReference>
<sequence>MDVKKLQEKIAAKREQMIADMIEMSSIPATNPRMGGPGEYERMQWIMRWFDQRNIPYEVYEVPDDAVKEGVRLNVIVTIPGTKVQDRSLWFISHVDTVGTGDLELWDTDPLKPVVKDGRIYGLGCEDNSQSVITTMYACELLFSEEIRIDRNLRFYYAADEETGSEYGMKALLDKGLIQPEDEAIVPDGGSHDGAFVEVAEKSQVWLKFTVNGKTAHAAMPQLGINACYIGMKFGVELEETLKAVYSEEDPLFNPPMSTFELTQKFANVASPNVLPGKDIFCMDMRILPMYSVDEVMTSIHRLMERYEKDFPGIHMDVEFLTRTDAPEPTSPESKVARSLVEAISETGTKAYSGGIGGGTCGAILRARKIPAVVWATLDDTCHSPNEYVIIDNMIRDTQIYLSVLDKYNGA</sequence>
<evidence type="ECO:0000256" key="6">
    <source>
        <dbReference type="ARBA" id="ARBA00022833"/>
    </source>
</evidence>
<dbReference type="SUPFAM" id="SSF55031">
    <property type="entry name" value="Bacterial exopeptidase dimerisation domain"/>
    <property type="match status" value="1"/>
</dbReference>
<comment type="cofactor">
    <cofactor evidence="2">
        <name>Zn(2+)</name>
        <dbReference type="ChEBI" id="CHEBI:29105"/>
    </cofactor>
</comment>
<organism evidence="9 10">
    <name type="scientific">Hominifimenecus microfluidus</name>
    <dbReference type="NCBI Taxonomy" id="2885348"/>
    <lineage>
        <taxon>Bacteria</taxon>
        <taxon>Bacillati</taxon>
        <taxon>Bacillota</taxon>
        <taxon>Clostridia</taxon>
        <taxon>Lachnospirales</taxon>
        <taxon>Lachnospiraceae</taxon>
        <taxon>Hominifimenecus</taxon>
    </lineage>
</organism>
<dbReference type="RefSeq" id="WP_308454921.1">
    <property type="nucleotide sequence ID" value="NZ_JAJEQR010000072.1"/>
</dbReference>
<evidence type="ECO:0000313" key="9">
    <source>
        <dbReference type="EMBL" id="MCC2232515.1"/>
    </source>
</evidence>
<evidence type="ECO:0000313" key="10">
    <source>
        <dbReference type="Proteomes" id="UP001198182"/>
    </source>
</evidence>
<evidence type="ECO:0000256" key="5">
    <source>
        <dbReference type="ARBA" id="ARBA00022801"/>
    </source>
</evidence>
<dbReference type="Gene3D" id="3.40.630.10">
    <property type="entry name" value="Zn peptidases"/>
    <property type="match status" value="2"/>
</dbReference>
<comment type="similarity">
    <text evidence="3">Belongs to the peptidase M20A family.</text>
</comment>
<dbReference type="PANTHER" id="PTHR43808:SF32">
    <property type="entry name" value="ARGE_DAPE-RELATED DEACYLASE"/>
    <property type="match status" value="1"/>
</dbReference>
<dbReference type="InterPro" id="IPR036264">
    <property type="entry name" value="Bact_exopeptidase_dim_dom"/>
</dbReference>
<dbReference type="PANTHER" id="PTHR43808">
    <property type="entry name" value="ACETYLORNITHINE DEACETYLASE"/>
    <property type="match status" value="1"/>
</dbReference>
<dbReference type="Gene3D" id="3.30.70.360">
    <property type="match status" value="1"/>
</dbReference>
<comment type="cofactor">
    <cofactor evidence="1">
        <name>Co(2+)</name>
        <dbReference type="ChEBI" id="CHEBI:48828"/>
    </cofactor>
</comment>
<comment type="caution">
    <text evidence="9">The sequence shown here is derived from an EMBL/GenBank/DDBJ whole genome shotgun (WGS) entry which is preliminary data.</text>
</comment>
<keyword evidence="6" id="KW-0862">Zinc</keyword>
<keyword evidence="4" id="KW-0479">Metal-binding</keyword>
<proteinExistence type="inferred from homology"/>
<evidence type="ECO:0000256" key="1">
    <source>
        <dbReference type="ARBA" id="ARBA00001941"/>
    </source>
</evidence>
<dbReference type="NCBIfam" id="NF010589">
    <property type="entry name" value="PRK13983.1"/>
    <property type="match status" value="1"/>
</dbReference>
<dbReference type="InterPro" id="IPR050072">
    <property type="entry name" value="Peptidase_M20A"/>
</dbReference>
<evidence type="ECO:0000256" key="4">
    <source>
        <dbReference type="ARBA" id="ARBA00022723"/>
    </source>
</evidence>
<keyword evidence="5" id="KW-0378">Hydrolase</keyword>